<dbReference type="EMBL" id="BAAAYR010000002">
    <property type="protein sequence ID" value="GAA3566880.1"/>
    <property type="molecule type" value="Genomic_DNA"/>
</dbReference>
<dbReference type="InterPro" id="IPR051604">
    <property type="entry name" value="Ergot_Alk_Oxidoreductase"/>
</dbReference>
<organism evidence="1 2">
    <name type="scientific">Microlunatus spumicola</name>
    <dbReference type="NCBI Taxonomy" id="81499"/>
    <lineage>
        <taxon>Bacteria</taxon>
        <taxon>Bacillati</taxon>
        <taxon>Actinomycetota</taxon>
        <taxon>Actinomycetes</taxon>
        <taxon>Propionibacteriales</taxon>
        <taxon>Propionibacteriaceae</taxon>
        <taxon>Microlunatus</taxon>
    </lineage>
</organism>
<dbReference type="PANTHER" id="PTHR43162:SF1">
    <property type="entry name" value="PRESTALK A DIFFERENTIATION PROTEIN A"/>
    <property type="match status" value="1"/>
</dbReference>
<protein>
    <submittedName>
        <fullName evidence="1">NAD(P)H-binding protein</fullName>
    </submittedName>
</protein>
<name>A0ABP6XGX8_9ACTN</name>
<evidence type="ECO:0000313" key="2">
    <source>
        <dbReference type="Proteomes" id="UP001500767"/>
    </source>
</evidence>
<dbReference type="InterPro" id="IPR036291">
    <property type="entry name" value="NAD(P)-bd_dom_sf"/>
</dbReference>
<dbReference type="SUPFAM" id="SSF51735">
    <property type="entry name" value="NAD(P)-binding Rossmann-fold domains"/>
    <property type="match status" value="1"/>
</dbReference>
<dbReference type="Gene3D" id="3.40.50.720">
    <property type="entry name" value="NAD(P)-binding Rossmann-like Domain"/>
    <property type="match status" value="1"/>
</dbReference>
<evidence type="ECO:0000313" key="1">
    <source>
        <dbReference type="EMBL" id="GAA3566880.1"/>
    </source>
</evidence>
<keyword evidence="2" id="KW-1185">Reference proteome</keyword>
<reference evidence="2" key="1">
    <citation type="journal article" date="2019" name="Int. J. Syst. Evol. Microbiol.">
        <title>The Global Catalogue of Microorganisms (GCM) 10K type strain sequencing project: providing services to taxonomists for standard genome sequencing and annotation.</title>
        <authorList>
            <consortium name="The Broad Institute Genomics Platform"/>
            <consortium name="The Broad Institute Genome Sequencing Center for Infectious Disease"/>
            <person name="Wu L."/>
            <person name="Ma J."/>
        </authorList>
    </citation>
    <scope>NUCLEOTIDE SEQUENCE [LARGE SCALE GENOMIC DNA]</scope>
    <source>
        <strain evidence="2">JCM 16540</strain>
    </source>
</reference>
<dbReference type="PANTHER" id="PTHR43162">
    <property type="match status" value="1"/>
</dbReference>
<dbReference type="Proteomes" id="UP001500767">
    <property type="component" value="Unassembled WGS sequence"/>
</dbReference>
<proteinExistence type="predicted"/>
<sequence length="286" mass="29570">MTTPTAPVLLLGGTGRTGRRVADRLRAHGRPVRTGSRRGDPPFAWDEPGGWDALLAGTQAAYVAYAPDLALPEAEGQLRRLGAAAADAGLERLVLLSGRGEPAAARSEAALREGGCPVAVVRSSWFAQDFSEHFLLGPVLEGVVALPTAGRPEVAEGFVDVDDVADVVTALLLRPDPSAETVELSGPALVTFAEAATLIARATGRPLAYVPLDVDGFVAGAVAGGVPPEEARPLGQLFAEVLDGRNEHLTDGVARVLGRPPRAFADVVRDLAATGVWDLDGTAVAS</sequence>
<comment type="caution">
    <text evidence="1">The sequence shown here is derived from an EMBL/GenBank/DDBJ whole genome shotgun (WGS) entry which is preliminary data.</text>
</comment>
<accession>A0ABP6XGX8</accession>
<dbReference type="RefSeq" id="WP_344742395.1">
    <property type="nucleotide sequence ID" value="NZ_BAAAYR010000002.1"/>
</dbReference>
<gene>
    <name evidence="1" type="ORF">GCM10022197_23650</name>
</gene>